<sequence length="96" mass="10337">MSQVTCVRGTGTKHCVRGSAVTRGNVRRGEREATVCRSVIRPPGSRPAGRPRLSFVSVQLYPPQPPPAPNALATMPPAHPPPPPTPRQRPSPRALY</sequence>
<dbReference type="AlphaFoldDB" id="A0A194PGM9"/>
<keyword evidence="3" id="KW-1185">Reference proteome</keyword>
<name>A0A194PGM9_PAPXU</name>
<gene>
    <name evidence="2" type="ORF">RR46_13409</name>
</gene>
<dbReference type="Proteomes" id="UP000053268">
    <property type="component" value="Unassembled WGS sequence"/>
</dbReference>
<evidence type="ECO:0000256" key="1">
    <source>
        <dbReference type="SAM" id="MobiDB-lite"/>
    </source>
</evidence>
<organism evidence="2 3">
    <name type="scientific">Papilio xuthus</name>
    <name type="common">Asian swallowtail butterfly</name>
    <dbReference type="NCBI Taxonomy" id="66420"/>
    <lineage>
        <taxon>Eukaryota</taxon>
        <taxon>Metazoa</taxon>
        <taxon>Ecdysozoa</taxon>
        <taxon>Arthropoda</taxon>
        <taxon>Hexapoda</taxon>
        <taxon>Insecta</taxon>
        <taxon>Pterygota</taxon>
        <taxon>Neoptera</taxon>
        <taxon>Endopterygota</taxon>
        <taxon>Lepidoptera</taxon>
        <taxon>Glossata</taxon>
        <taxon>Ditrysia</taxon>
        <taxon>Papilionoidea</taxon>
        <taxon>Papilionidae</taxon>
        <taxon>Papilioninae</taxon>
        <taxon>Papilio</taxon>
    </lineage>
</organism>
<dbReference type="EMBL" id="KQ459604">
    <property type="protein sequence ID" value="KPI92188.1"/>
    <property type="molecule type" value="Genomic_DNA"/>
</dbReference>
<protein>
    <submittedName>
        <fullName evidence="2">Uncharacterized protein</fullName>
    </submittedName>
</protein>
<feature type="compositionally biased region" description="Pro residues" evidence="1">
    <location>
        <begin position="77"/>
        <end position="89"/>
    </location>
</feature>
<accession>A0A194PGM9</accession>
<feature type="region of interest" description="Disordered" evidence="1">
    <location>
        <begin position="61"/>
        <end position="96"/>
    </location>
</feature>
<proteinExistence type="predicted"/>
<evidence type="ECO:0000313" key="3">
    <source>
        <dbReference type="Proteomes" id="UP000053268"/>
    </source>
</evidence>
<reference evidence="2 3" key="1">
    <citation type="journal article" date="2015" name="Nat. Commun.">
        <title>Outbred genome sequencing and CRISPR/Cas9 gene editing in butterflies.</title>
        <authorList>
            <person name="Li X."/>
            <person name="Fan D."/>
            <person name="Zhang W."/>
            <person name="Liu G."/>
            <person name="Zhang L."/>
            <person name="Zhao L."/>
            <person name="Fang X."/>
            <person name="Chen L."/>
            <person name="Dong Y."/>
            <person name="Chen Y."/>
            <person name="Ding Y."/>
            <person name="Zhao R."/>
            <person name="Feng M."/>
            <person name="Zhu Y."/>
            <person name="Feng Y."/>
            <person name="Jiang X."/>
            <person name="Zhu D."/>
            <person name="Xiang H."/>
            <person name="Feng X."/>
            <person name="Li S."/>
            <person name="Wang J."/>
            <person name="Zhang G."/>
            <person name="Kronforst M.R."/>
            <person name="Wang W."/>
        </authorList>
    </citation>
    <scope>NUCLEOTIDE SEQUENCE [LARGE SCALE GENOMIC DNA]</scope>
    <source>
        <strain evidence="2">Ya'a_city_454_Px</strain>
        <tissue evidence="2">Whole body</tissue>
    </source>
</reference>
<evidence type="ECO:0000313" key="2">
    <source>
        <dbReference type="EMBL" id="KPI92188.1"/>
    </source>
</evidence>